<proteinExistence type="inferred from homology"/>
<evidence type="ECO:0000313" key="15">
    <source>
        <dbReference type="Proteomes" id="UP000027586"/>
    </source>
</evidence>
<evidence type="ECO:0000256" key="4">
    <source>
        <dbReference type="ARBA" id="ARBA00022448"/>
    </source>
</evidence>
<keyword evidence="7" id="KW-0653">Protein transport</keyword>
<name>A0A068SHM3_9FUNG</name>
<feature type="transmembrane region" description="Helical" evidence="13">
    <location>
        <begin position="222"/>
        <end position="245"/>
    </location>
</feature>
<evidence type="ECO:0000256" key="1">
    <source>
        <dbReference type="ARBA" id="ARBA00004232"/>
    </source>
</evidence>
<dbReference type="GO" id="GO:0006999">
    <property type="term" value="P:nuclear pore organization"/>
    <property type="evidence" value="ECO:0007669"/>
    <property type="project" value="TreeGrafter"/>
</dbReference>
<evidence type="ECO:0000313" key="14">
    <source>
        <dbReference type="EMBL" id="CDH61402.1"/>
    </source>
</evidence>
<organism evidence="14 15">
    <name type="scientific">Lichtheimia corymbifera JMRC:FSU:9682</name>
    <dbReference type="NCBI Taxonomy" id="1263082"/>
    <lineage>
        <taxon>Eukaryota</taxon>
        <taxon>Fungi</taxon>
        <taxon>Fungi incertae sedis</taxon>
        <taxon>Mucoromycota</taxon>
        <taxon>Mucoromycotina</taxon>
        <taxon>Mucoromycetes</taxon>
        <taxon>Mucorales</taxon>
        <taxon>Lichtheimiaceae</taxon>
        <taxon>Lichtheimia</taxon>
    </lineage>
</organism>
<keyword evidence="10" id="KW-0906">Nuclear pore complex</keyword>
<keyword evidence="8 13" id="KW-1133">Transmembrane helix</keyword>
<dbReference type="GO" id="GO:0031965">
    <property type="term" value="C:nuclear membrane"/>
    <property type="evidence" value="ECO:0007669"/>
    <property type="project" value="UniProtKB-SubCell"/>
</dbReference>
<sequence>MASVGATPIFTTLRPADAAKKPTKPTCASFKDAYDAATQRRCRNALIFSYAFSLLATIAFQLEILSPFGFLNWRTILFSIGLFILTLPLFLIRYLMSSLWRPIAPSGLAELMGKLTSKDNYIVLIVYAISGMMIVRSYFSYLMDESYTSNVFFHPHGERFGVRQLNQDNLFISFYGLVLGASFAAKRILLGQWTYKIAPVQQRQDLAIKLSLPTVAHDGTRWAAYTLGITYISFAILGNCVYRLAAHMYGLYTTMLETPVIGLSRWDLYLFFRVFLGGSLAVMTWEIVDRIYDVVFAVCEPITAPYENAHQTLLSGLRLETEPYLQSIAYAELAELAAKSPGQRKALFKDMGKDMDSTIWVQVSRECMKILAGMRADIAKEYDAGKKPAPIPVKKEDKPAPPNRIQLLDVDVLAKPKANTTILDDRTGKLFIQASTLVTAPDTATDTTKAPKHMVYEYCYWILQKVNKWKWMQDLSAVTAERKIRQVFSNYPIILYAIQALGSLTAASMKEDPYGLVQRDLGAVLDSLLSSVIDVETLVRSPPPEYKKLPPGYKGDVMLMEPEFILLALREAIYQIVTEFRDYLDHIRVSNKYLEKWQRFVEFKE</sequence>
<dbReference type="GO" id="GO:0005816">
    <property type="term" value="C:spindle pole body"/>
    <property type="evidence" value="ECO:0007669"/>
    <property type="project" value="TreeGrafter"/>
</dbReference>
<dbReference type="AlphaFoldDB" id="A0A068SHM3"/>
<evidence type="ECO:0000256" key="10">
    <source>
        <dbReference type="ARBA" id="ARBA00023132"/>
    </source>
</evidence>
<evidence type="ECO:0000256" key="2">
    <source>
        <dbReference type="ARBA" id="ARBA00004567"/>
    </source>
</evidence>
<dbReference type="EMBL" id="CBTN010000188">
    <property type="protein sequence ID" value="CDH61402.1"/>
    <property type="molecule type" value="Genomic_DNA"/>
</dbReference>
<evidence type="ECO:0000256" key="9">
    <source>
        <dbReference type="ARBA" id="ARBA00023010"/>
    </source>
</evidence>
<dbReference type="GO" id="GO:0030674">
    <property type="term" value="F:protein-macromolecule adaptor activity"/>
    <property type="evidence" value="ECO:0007669"/>
    <property type="project" value="TreeGrafter"/>
</dbReference>
<comment type="similarity">
    <text evidence="3">Belongs to the NDC1 family.</text>
</comment>
<dbReference type="PANTHER" id="PTHR13269">
    <property type="entry name" value="NUCLEOPORIN NDC1"/>
    <property type="match status" value="1"/>
</dbReference>
<keyword evidence="15" id="KW-1185">Reference proteome</keyword>
<dbReference type="InterPro" id="IPR019049">
    <property type="entry name" value="Nucleoporin_prot_Ndc1/Nup"/>
</dbReference>
<dbReference type="PANTHER" id="PTHR13269:SF6">
    <property type="entry name" value="NUCLEOPORIN NDC1"/>
    <property type="match status" value="1"/>
</dbReference>
<reference evidence="14" key="1">
    <citation type="submission" date="2013-08" db="EMBL/GenBank/DDBJ databases">
        <title>Gene expansion shapes genome architecture in the human pathogen Lichtheimia corymbifera: an evolutionary genomics analysis in the ancient terrestrial Mucorales (Mucoromycotina).</title>
        <authorList>
            <person name="Schwartze V.U."/>
            <person name="Winter S."/>
            <person name="Shelest E."/>
            <person name="Marcet-Houben M."/>
            <person name="Horn F."/>
            <person name="Wehner S."/>
            <person name="Hoffmann K."/>
            <person name="Riege K."/>
            <person name="Sammeth M."/>
            <person name="Nowrousian M."/>
            <person name="Valiante V."/>
            <person name="Linde J."/>
            <person name="Jacobsen I.D."/>
            <person name="Marz M."/>
            <person name="Brakhage A.A."/>
            <person name="Gabaldon T."/>
            <person name="Bocker S."/>
            <person name="Voigt K."/>
        </authorList>
    </citation>
    <scope>NUCLEOTIDE SEQUENCE [LARGE SCALE GENOMIC DNA]</scope>
    <source>
        <strain evidence="14">FSU 9682</strain>
    </source>
</reference>
<evidence type="ECO:0000256" key="6">
    <source>
        <dbReference type="ARBA" id="ARBA00022816"/>
    </source>
</evidence>
<dbReference type="GO" id="GO:0051028">
    <property type="term" value="P:mRNA transport"/>
    <property type="evidence" value="ECO:0007669"/>
    <property type="project" value="UniProtKB-KW"/>
</dbReference>
<dbReference type="OrthoDB" id="67850at2759"/>
<keyword evidence="9" id="KW-0811">Translocation</keyword>
<gene>
    <name evidence="14" type="ORF">LCOR_12178.1</name>
</gene>
<comment type="caution">
    <text evidence="14">The sequence shown here is derived from an EMBL/GenBank/DDBJ whole genome shotgun (WGS) entry which is preliminary data.</text>
</comment>
<evidence type="ECO:0008006" key="16">
    <source>
        <dbReference type="Google" id="ProtNLM"/>
    </source>
</evidence>
<evidence type="ECO:0000256" key="7">
    <source>
        <dbReference type="ARBA" id="ARBA00022927"/>
    </source>
</evidence>
<keyword evidence="5 13" id="KW-0812">Transmembrane</keyword>
<accession>A0A068SHM3</accession>
<keyword evidence="4" id="KW-0813">Transport</keyword>
<evidence type="ECO:0000256" key="8">
    <source>
        <dbReference type="ARBA" id="ARBA00022989"/>
    </source>
</evidence>
<evidence type="ECO:0000256" key="12">
    <source>
        <dbReference type="ARBA" id="ARBA00023242"/>
    </source>
</evidence>
<dbReference type="GO" id="GO:0070762">
    <property type="term" value="C:nuclear pore transmembrane ring"/>
    <property type="evidence" value="ECO:0007669"/>
    <property type="project" value="TreeGrafter"/>
</dbReference>
<evidence type="ECO:0000256" key="13">
    <source>
        <dbReference type="SAM" id="Phobius"/>
    </source>
</evidence>
<dbReference type="STRING" id="1263082.A0A068SHM3"/>
<feature type="transmembrane region" description="Helical" evidence="13">
    <location>
        <begin position="47"/>
        <end position="70"/>
    </location>
</feature>
<dbReference type="VEuPathDB" id="FungiDB:LCOR_12178.1"/>
<keyword evidence="12" id="KW-0539">Nucleus</keyword>
<keyword evidence="6" id="KW-0509">mRNA transport</keyword>
<feature type="transmembrane region" description="Helical" evidence="13">
    <location>
        <begin position="266"/>
        <end position="285"/>
    </location>
</feature>
<protein>
    <recommendedName>
        <fullName evidence="16">Nucleoporin protein Ndc1-Nup</fullName>
    </recommendedName>
</protein>
<dbReference type="Pfam" id="PF09531">
    <property type="entry name" value="Ndc1_Nup"/>
    <property type="match status" value="1"/>
</dbReference>
<evidence type="ECO:0000256" key="11">
    <source>
        <dbReference type="ARBA" id="ARBA00023136"/>
    </source>
</evidence>
<evidence type="ECO:0000256" key="3">
    <source>
        <dbReference type="ARBA" id="ARBA00005760"/>
    </source>
</evidence>
<feature type="transmembrane region" description="Helical" evidence="13">
    <location>
        <begin position="76"/>
        <end position="96"/>
    </location>
</feature>
<comment type="subcellular location">
    <subcellularLocation>
        <location evidence="1">Nucleus membrane</location>
        <topology evidence="1">Multi-pass membrane protein</topology>
    </subcellularLocation>
    <subcellularLocation>
        <location evidence="2">Nucleus</location>
        <location evidence="2">Nuclear pore complex</location>
    </subcellularLocation>
</comment>
<dbReference type="Proteomes" id="UP000027586">
    <property type="component" value="Unassembled WGS sequence"/>
</dbReference>
<dbReference type="GO" id="GO:0015031">
    <property type="term" value="P:protein transport"/>
    <property type="evidence" value="ECO:0007669"/>
    <property type="project" value="UniProtKB-KW"/>
</dbReference>
<keyword evidence="11 13" id="KW-0472">Membrane</keyword>
<feature type="transmembrane region" description="Helical" evidence="13">
    <location>
        <begin position="121"/>
        <end position="139"/>
    </location>
</feature>
<evidence type="ECO:0000256" key="5">
    <source>
        <dbReference type="ARBA" id="ARBA00022692"/>
    </source>
</evidence>